<reference evidence="2" key="1">
    <citation type="journal article" date="2021" name="Proc. Natl. Acad. Sci. U.S.A.">
        <title>A Catalog of Tens of Thousands of Viruses from Human Metagenomes Reveals Hidden Associations with Chronic Diseases.</title>
        <authorList>
            <person name="Tisza M.J."/>
            <person name="Buck C.B."/>
        </authorList>
    </citation>
    <scope>NUCLEOTIDE SEQUENCE</scope>
    <source>
        <strain evidence="2">Ctuch15</strain>
    </source>
</reference>
<protein>
    <submittedName>
        <fullName evidence="2">Uncharacterized protein</fullName>
    </submittedName>
</protein>
<evidence type="ECO:0000256" key="1">
    <source>
        <dbReference type="SAM" id="MobiDB-lite"/>
    </source>
</evidence>
<proteinExistence type="predicted"/>
<sequence length="68" mass="7075">MCGLKGLFGGSTSSPEFKTPDPTVQAVNNGDQGTADSVEKQRKKRGFQSTRTAIDTALGTTNGKNTLG</sequence>
<organism evidence="2">
    <name type="scientific">Podoviridae sp. ctuch15</name>
    <dbReference type="NCBI Taxonomy" id="2827752"/>
    <lineage>
        <taxon>Viruses</taxon>
        <taxon>Duplodnaviria</taxon>
        <taxon>Heunggongvirae</taxon>
        <taxon>Uroviricota</taxon>
        <taxon>Caudoviricetes</taxon>
    </lineage>
</organism>
<evidence type="ECO:0000313" key="2">
    <source>
        <dbReference type="EMBL" id="DAF57296.1"/>
    </source>
</evidence>
<feature type="region of interest" description="Disordered" evidence="1">
    <location>
        <begin position="1"/>
        <end position="68"/>
    </location>
</feature>
<name>A0A8S5T2F7_9CAUD</name>
<accession>A0A8S5T2F7</accession>
<dbReference type="EMBL" id="BK032731">
    <property type="protein sequence ID" value="DAF57296.1"/>
    <property type="molecule type" value="Genomic_DNA"/>
</dbReference>
<feature type="compositionally biased region" description="Polar residues" evidence="1">
    <location>
        <begin position="47"/>
        <end position="68"/>
    </location>
</feature>
<feature type="compositionally biased region" description="Polar residues" evidence="1">
    <location>
        <begin position="25"/>
        <end position="35"/>
    </location>
</feature>